<sequence>MRHLLLPLLALVSTSPALADPLTITKTATVISDPLGYTATPRSLPGAVVDYKVLYVNPNANWLWPVRNIVSEDLLPANVILRVTDIATAGKGPVEFLDGSLLGTGLGGSGLSYTFTSLASTTDGIDFYNGTTWTYTPQPDASGYDANVRGIRVRTTSTFNTGTQFQLRFRVKIR</sequence>
<evidence type="ECO:0000313" key="2">
    <source>
        <dbReference type="EMBL" id="MEJ5978970.1"/>
    </source>
</evidence>
<accession>A0ABU8S0W6</accession>
<dbReference type="RefSeq" id="WP_339588914.1">
    <property type="nucleotide sequence ID" value="NZ_JBBHJZ010000005.1"/>
</dbReference>
<keyword evidence="1" id="KW-0732">Signal</keyword>
<name>A0ABU8S0W6_9SPHN</name>
<feature type="chain" id="PRO_5046591760" evidence="1">
    <location>
        <begin position="20"/>
        <end position="174"/>
    </location>
</feature>
<dbReference type="Proteomes" id="UP001361239">
    <property type="component" value="Unassembled WGS sequence"/>
</dbReference>
<proteinExistence type="predicted"/>
<comment type="caution">
    <text evidence="2">The sequence shown here is derived from an EMBL/GenBank/DDBJ whole genome shotgun (WGS) entry which is preliminary data.</text>
</comment>
<evidence type="ECO:0000256" key="1">
    <source>
        <dbReference type="SAM" id="SignalP"/>
    </source>
</evidence>
<organism evidence="2 3">
    <name type="scientific">Novosphingobium anseongense</name>
    <dbReference type="NCBI Taxonomy" id="3133436"/>
    <lineage>
        <taxon>Bacteria</taxon>
        <taxon>Pseudomonadati</taxon>
        <taxon>Pseudomonadota</taxon>
        <taxon>Alphaproteobacteria</taxon>
        <taxon>Sphingomonadales</taxon>
        <taxon>Sphingomonadaceae</taxon>
        <taxon>Novosphingobium</taxon>
    </lineage>
</organism>
<protein>
    <submittedName>
        <fullName evidence="2">Uncharacterized protein</fullName>
    </submittedName>
</protein>
<evidence type="ECO:0000313" key="3">
    <source>
        <dbReference type="Proteomes" id="UP001361239"/>
    </source>
</evidence>
<feature type="signal peptide" evidence="1">
    <location>
        <begin position="1"/>
        <end position="19"/>
    </location>
</feature>
<gene>
    <name evidence="2" type="ORF">WG901_20120</name>
</gene>
<keyword evidence="3" id="KW-1185">Reference proteome</keyword>
<dbReference type="EMBL" id="JBBHJZ010000005">
    <property type="protein sequence ID" value="MEJ5978970.1"/>
    <property type="molecule type" value="Genomic_DNA"/>
</dbReference>
<reference evidence="2 3" key="1">
    <citation type="submission" date="2024-03" db="EMBL/GenBank/DDBJ databases">
        <authorList>
            <person name="Jo J.-H."/>
        </authorList>
    </citation>
    <scope>NUCLEOTIDE SEQUENCE [LARGE SCALE GENOMIC DNA]</scope>
    <source>
        <strain evidence="2 3">PS1R-30</strain>
    </source>
</reference>